<dbReference type="RefSeq" id="WP_378609264.1">
    <property type="nucleotide sequence ID" value="NZ_JBHSQN010000015.1"/>
</dbReference>
<dbReference type="Proteomes" id="UP001596223">
    <property type="component" value="Unassembled WGS sequence"/>
</dbReference>
<keyword evidence="2" id="KW-1185">Reference proteome</keyword>
<dbReference type="InterPro" id="IPR045647">
    <property type="entry name" value="DUF6401"/>
</dbReference>
<evidence type="ECO:0000313" key="1">
    <source>
        <dbReference type="EMBL" id="MFC6014067.1"/>
    </source>
</evidence>
<organism evidence="1 2">
    <name type="scientific">Nocardia lasii</name>
    <dbReference type="NCBI Taxonomy" id="1616107"/>
    <lineage>
        <taxon>Bacteria</taxon>
        <taxon>Bacillati</taxon>
        <taxon>Actinomycetota</taxon>
        <taxon>Actinomycetes</taxon>
        <taxon>Mycobacteriales</taxon>
        <taxon>Nocardiaceae</taxon>
        <taxon>Nocardia</taxon>
    </lineage>
</organism>
<name>A0ABW1JYC0_9NOCA</name>
<accession>A0ABW1JYC0</accession>
<gene>
    <name evidence="1" type="ORF">ACFP3H_23675</name>
</gene>
<protein>
    <submittedName>
        <fullName evidence="1">DUF6401 family natural product biosynthesis protein</fullName>
    </submittedName>
</protein>
<dbReference type="Pfam" id="PF19939">
    <property type="entry name" value="DUF6401"/>
    <property type="match status" value="1"/>
</dbReference>
<comment type="caution">
    <text evidence="1">The sequence shown here is derived from an EMBL/GenBank/DDBJ whole genome shotgun (WGS) entry which is preliminary data.</text>
</comment>
<evidence type="ECO:0000313" key="2">
    <source>
        <dbReference type="Proteomes" id="UP001596223"/>
    </source>
</evidence>
<dbReference type="EMBL" id="JBHSQN010000015">
    <property type="protein sequence ID" value="MFC6014067.1"/>
    <property type="molecule type" value="Genomic_DNA"/>
</dbReference>
<proteinExistence type="predicted"/>
<sequence>MFAPGHALLELSALRQLRQLNIDYGLPAATAAAENPALLAELDQHAAAVRDIIEYGVEDSDRIPRSILLAGYLGGLRDGAGTEFADAPHCWREPDWLSLRLAAICRNAALTDERRPTA</sequence>
<reference evidence="2" key="1">
    <citation type="journal article" date="2019" name="Int. J. Syst. Evol. Microbiol.">
        <title>The Global Catalogue of Microorganisms (GCM) 10K type strain sequencing project: providing services to taxonomists for standard genome sequencing and annotation.</title>
        <authorList>
            <consortium name="The Broad Institute Genomics Platform"/>
            <consortium name="The Broad Institute Genome Sequencing Center for Infectious Disease"/>
            <person name="Wu L."/>
            <person name="Ma J."/>
        </authorList>
    </citation>
    <scope>NUCLEOTIDE SEQUENCE [LARGE SCALE GENOMIC DNA]</scope>
    <source>
        <strain evidence="2">CCUG 36956</strain>
    </source>
</reference>